<comment type="caution">
    <text evidence="2">The sequence shown here is derived from an EMBL/GenBank/DDBJ whole genome shotgun (WGS) entry which is preliminary data.</text>
</comment>
<protein>
    <submittedName>
        <fullName evidence="2">Hybrid sensor histidine kinase/response regulator</fullName>
    </submittedName>
</protein>
<dbReference type="AlphaFoldDB" id="A0AAJ3KYH6"/>
<gene>
    <name evidence="2" type="ORF">HNO85_27860</name>
</gene>
<evidence type="ECO:0000313" key="3">
    <source>
        <dbReference type="Proteomes" id="UP000562723"/>
    </source>
</evidence>
<feature type="transmembrane region" description="Helical" evidence="1">
    <location>
        <begin position="12"/>
        <end position="35"/>
    </location>
</feature>
<keyword evidence="2" id="KW-0418">Kinase</keyword>
<evidence type="ECO:0000313" key="2">
    <source>
        <dbReference type="EMBL" id="NUT84768.1"/>
    </source>
</evidence>
<feature type="non-terminal residue" evidence="2">
    <location>
        <position position="84"/>
    </location>
</feature>
<keyword evidence="2" id="KW-0808">Transferase</keyword>
<keyword evidence="1" id="KW-0472">Membrane</keyword>
<feature type="transmembrane region" description="Helical" evidence="1">
    <location>
        <begin position="41"/>
        <end position="59"/>
    </location>
</feature>
<keyword evidence="1" id="KW-1133">Transmembrane helix</keyword>
<dbReference type="GO" id="GO:0016301">
    <property type="term" value="F:kinase activity"/>
    <property type="evidence" value="ECO:0007669"/>
    <property type="project" value="UniProtKB-KW"/>
</dbReference>
<keyword evidence="1" id="KW-0812">Transmembrane</keyword>
<reference evidence="2 3" key="1">
    <citation type="journal article" date="2020" name="Front. Plant Sci.">
        <title>Isolation of Rhizosphere Bacteria That Improve Quality and Water Stress Tolerance in Greenhouse Ornamentals.</title>
        <authorList>
            <person name="Nordstedt N.P."/>
            <person name="Jones M.L."/>
        </authorList>
    </citation>
    <scope>NUCLEOTIDE SEQUENCE [LARGE SCALE GENOMIC DNA]</scope>
    <source>
        <strain evidence="2 3">C2F7</strain>
    </source>
</reference>
<sequence length="84" mass="9534">MTEKNSELDQATLRLTVGACASLYVIVVACLASDFDTYVPILWYMAFFFGVAVPLRMAIKRWPGHFFLRRLFAMTLDYASLAFA</sequence>
<dbReference type="PROSITE" id="PS51257">
    <property type="entry name" value="PROKAR_LIPOPROTEIN"/>
    <property type="match status" value="1"/>
</dbReference>
<dbReference type="Proteomes" id="UP000562723">
    <property type="component" value="Unassembled WGS sequence"/>
</dbReference>
<organism evidence="2 3">
    <name type="scientific">Pseudomonas brassicacearum</name>
    <dbReference type="NCBI Taxonomy" id="930166"/>
    <lineage>
        <taxon>Bacteria</taxon>
        <taxon>Pseudomonadati</taxon>
        <taxon>Pseudomonadota</taxon>
        <taxon>Gammaproteobacteria</taxon>
        <taxon>Pseudomonadales</taxon>
        <taxon>Pseudomonadaceae</taxon>
        <taxon>Pseudomonas</taxon>
    </lineage>
</organism>
<evidence type="ECO:0000256" key="1">
    <source>
        <dbReference type="SAM" id="Phobius"/>
    </source>
</evidence>
<proteinExistence type="predicted"/>
<dbReference type="EMBL" id="JABFMS010000138">
    <property type="protein sequence ID" value="NUT84768.1"/>
    <property type="molecule type" value="Genomic_DNA"/>
</dbReference>
<name>A0AAJ3KYH6_9PSED</name>
<accession>A0AAJ3KYH6</accession>